<proteinExistence type="predicted"/>
<dbReference type="OrthoDB" id="2120038at2759"/>
<name>A0A1Y2H1P7_9FUNG</name>
<accession>A0A1Y2H1P7</accession>
<evidence type="ECO:0000313" key="2">
    <source>
        <dbReference type="Proteomes" id="UP000193648"/>
    </source>
</evidence>
<evidence type="ECO:0000313" key="1">
    <source>
        <dbReference type="EMBL" id="ORZ28455.1"/>
    </source>
</evidence>
<dbReference type="PANTHER" id="PTHR42100:SF1">
    <property type="entry name" value="OXIDOREDUCTASE 178 KDA SUBUNIT, PUTATIVE (AFU_ORTHOLOGUE AFUA_8G04320)-RELATED"/>
    <property type="match status" value="1"/>
</dbReference>
<sequence>MSFLSRAGIAATRSTRVVQKRFGSHAAHHGPEAPPTSEAFTSNGFKLALITAVGLLVWSRVDEHLTSQGEEKHPLTRYIEYYMRSEEESNRINEKHIKLAQEAAEDLKFYATITPPPKVPLRYPDLLHNASGRCIEVGSTVDTNVTPKFS</sequence>
<protein>
    <submittedName>
        <fullName evidence="1">Uncharacterized protein</fullName>
    </submittedName>
</protein>
<gene>
    <name evidence="1" type="ORF">BCR41DRAFT_345359</name>
</gene>
<dbReference type="AlphaFoldDB" id="A0A1Y2H1P7"/>
<dbReference type="InParanoid" id="A0A1Y2H1P7"/>
<dbReference type="PANTHER" id="PTHR42100">
    <property type="entry name" value="OXIDOREDUCTASE 178 KDA SUBUNIT, PUTATIVE (AFU_ORTHOLOGUE AFUA_8G04320)-RELATED"/>
    <property type="match status" value="1"/>
</dbReference>
<dbReference type="EMBL" id="MCFF01000002">
    <property type="protein sequence ID" value="ORZ28455.1"/>
    <property type="molecule type" value="Genomic_DNA"/>
</dbReference>
<keyword evidence="2" id="KW-1185">Reference proteome</keyword>
<dbReference type="GO" id="GO:0005739">
    <property type="term" value="C:mitochondrion"/>
    <property type="evidence" value="ECO:0007669"/>
    <property type="project" value="InterPro"/>
</dbReference>
<reference evidence="1 2" key="1">
    <citation type="submission" date="2016-07" db="EMBL/GenBank/DDBJ databases">
        <title>Pervasive Adenine N6-methylation of Active Genes in Fungi.</title>
        <authorList>
            <consortium name="DOE Joint Genome Institute"/>
            <person name="Mondo S.J."/>
            <person name="Dannebaum R.O."/>
            <person name="Kuo R.C."/>
            <person name="Labutti K."/>
            <person name="Haridas S."/>
            <person name="Kuo A."/>
            <person name="Salamov A."/>
            <person name="Ahrendt S.R."/>
            <person name="Lipzen A."/>
            <person name="Sullivan W."/>
            <person name="Andreopoulos W.B."/>
            <person name="Clum A."/>
            <person name="Lindquist E."/>
            <person name="Daum C."/>
            <person name="Ramamoorthy G.K."/>
            <person name="Gryganskyi A."/>
            <person name="Culley D."/>
            <person name="Magnuson J.K."/>
            <person name="James T.Y."/>
            <person name="O'Malley M.A."/>
            <person name="Stajich J.E."/>
            <person name="Spatafora J.W."/>
            <person name="Visel A."/>
            <person name="Grigoriev I.V."/>
        </authorList>
    </citation>
    <scope>NUCLEOTIDE SEQUENCE [LARGE SCALE GENOMIC DNA]</scope>
    <source>
        <strain evidence="1 2">NRRL 3116</strain>
    </source>
</reference>
<dbReference type="RefSeq" id="XP_021886140.1">
    <property type="nucleotide sequence ID" value="XM_022022693.1"/>
</dbReference>
<dbReference type="Proteomes" id="UP000193648">
    <property type="component" value="Unassembled WGS sequence"/>
</dbReference>
<dbReference type="GeneID" id="33564537"/>
<comment type="caution">
    <text evidence="1">The sequence shown here is derived from an EMBL/GenBank/DDBJ whole genome shotgun (WGS) entry which is preliminary data.</text>
</comment>
<dbReference type="STRING" id="64571.A0A1Y2H1P7"/>
<dbReference type="InterPro" id="IPR034444">
    <property type="entry name" value="Nuo17.8"/>
</dbReference>
<organism evidence="1 2">
    <name type="scientific">Lobosporangium transversale</name>
    <dbReference type="NCBI Taxonomy" id="64571"/>
    <lineage>
        <taxon>Eukaryota</taxon>
        <taxon>Fungi</taxon>
        <taxon>Fungi incertae sedis</taxon>
        <taxon>Mucoromycota</taxon>
        <taxon>Mortierellomycotina</taxon>
        <taxon>Mortierellomycetes</taxon>
        <taxon>Mortierellales</taxon>
        <taxon>Mortierellaceae</taxon>
        <taxon>Lobosporangium</taxon>
    </lineage>
</organism>